<organism evidence="1 2">
    <name type="scientific">Lithospermum erythrorhizon</name>
    <name type="common">Purple gromwell</name>
    <name type="synonym">Lithospermum officinale var. erythrorhizon</name>
    <dbReference type="NCBI Taxonomy" id="34254"/>
    <lineage>
        <taxon>Eukaryota</taxon>
        <taxon>Viridiplantae</taxon>
        <taxon>Streptophyta</taxon>
        <taxon>Embryophyta</taxon>
        <taxon>Tracheophyta</taxon>
        <taxon>Spermatophyta</taxon>
        <taxon>Magnoliopsida</taxon>
        <taxon>eudicotyledons</taxon>
        <taxon>Gunneridae</taxon>
        <taxon>Pentapetalae</taxon>
        <taxon>asterids</taxon>
        <taxon>lamiids</taxon>
        <taxon>Boraginales</taxon>
        <taxon>Boraginaceae</taxon>
        <taxon>Boraginoideae</taxon>
        <taxon>Lithospermeae</taxon>
        <taxon>Lithospermum</taxon>
    </lineage>
</organism>
<dbReference type="PANTHER" id="PTHR48475:SF1">
    <property type="entry name" value="RNASE H TYPE-1 DOMAIN-CONTAINING PROTEIN"/>
    <property type="match status" value="1"/>
</dbReference>
<name>A0AAV3PSI5_LITER</name>
<evidence type="ECO:0000313" key="2">
    <source>
        <dbReference type="Proteomes" id="UP001454036"/>
    </source>
</evidence>
<dbReference type="EMBL" id="BAABME010002070">
    <property type="protein sequence ID" value="GAA0152877.1"/>
    <property type="molecule type" value="Genomic_DNA"/>
</dbReference>
<keyword evidence="2" id="KW-1185">Reference proteome</keyword>
<comment type="caution">
    <text evidence="1">The sequence shown here is derived from an EMBL/GenBank/DDBJ whole genome shotgun (WGS) entry which is preliminary data.</text>
</comment>
<dbReference type="AlphaFoldDB" id="A0AAV3PSI5"/>
<dbReference type="Proteomes" id="UP001454036">
    <property type="component" value="Unassembled WGS sequence"/>
</dbReference>
<sequence>MFQEELYKASQLGPMMYCIPEDKIQQTLFEVHEGDYGHHIGGKTLALKITQAGTTPSNSIKETPFSLVCWTEAVLPMEVCVPSIRQLCFSEEKNGEQMRECLNFTDELRDQALYRMKRIRRVIGPGTYELEDLSGKAIKHTWHGVYLKKYYV</sequence>
<dbReference type="PANTHER" id="PTHR48475">
    <property type="entry name" value="RIBONUCLEASE H"/>
    <property type="match status" value="1"/>
</dbReference>
<evidence type="ECO:0000313" key="1">
    <source>
        <dbReference type="EMBL" id="GAA0152877.1"/>
    </source>
</evidence>
<reference evidence="1 2" key="1">
    <citation type="submission" date="2024-01" db="EMBL/GenBank/DDBJ databases">
        <title>The complete chloroplast genome sequence of Lithospermum erythrorhizon: insights into the phylogenetic relationship among Boraginaceae species and the maternal lineages of purple gromwells.</title>
        <authorList>
            <person name="Okada T."/>
            <person name="Watanabe K."/>
        </authorList>
    </citation>
    <scope>NUCLEOTIDE SEQUENCE [LARGE SCALE GENOMIC DNA]</scope>
</reference>
<accession>A0AAV3PSI5</accession>
<gene>
    <name evidence="1" type="ORF">LIER_11245</name>
</gene>
<proteinExistence type="predicted"/>
<protein>
    <submittedName>
        <fullName evidence="1">Uncharacterized protein</fullName>
    </submittedName>
</protein>